<keyword evidence="2" id="KW-1185">Reference proteome</keyword>
<evidence type="ECO:0000313" key="1">
    <source>
        <dbReference type="EMBL" id="KAJ9661387.1"/>
    </source>
</evidence>
<sequence>MWLNSASSFQYSPLREKREIRLIQFSNDTSDSKSKSDRITITLDNVPPGSEPGSEPNYQALSYTWGDTNDPRRIRRIIVNGEDFFVTANLYAALQDLRLQFNRKDVLLWVDAVCINQLDNLERNKQVSMMREIYKQAKLVLIWLGPAFPNSDRAMEAFRKLGIRGAELTTPRMTDEKIIVSDDDLASLPYSPTVKLTEGEWWNRVWVLQELAVAKEAEFVCGENRVSLKHFVAAIQFLKSYLHVKTNRLEVGSQYEQTKEMENLAYVVNRKLSRIYFFFYLRAQFVEGKVWLEDLLARTCGFLRSEQTMKATDPRDRVYAIRGLLSEREQLRIEVNYDASCDEVYTEIAKALLSNGSRVLSFCRFPKDMENLPSWVPDWSASNEDELYWKWDGILDPSKAFKTSGSSVFEPRFPSNNRTLQIKGRYFDNVEKIVDESVQKSLISKYSEYQRRYDEERSAAKELSLRNFSTAAQTYLTVLKDFTAGREIYPSEALQDDAVWKTVIADMVLRSSDRQYTRSQSDAEEADKLRMAYKTVLNGNAYEDDATIENRLCNRHLYQHIQEEGVIPHLVPELGDYFDNALPWWENIITLFKDKPTLFQDMEKKVHEPDFQLDPGKKESMLAAMTYINNSERGLMETLLPILRSVLLERMEADEEASTWLKSDKFDPSVFLLLVGGRAIGRRAFCTSKGYLGLGPRHLQPGDHVVIVHGSTVPFILRSIEENKFTLIGEAYVHGIMDGEGMTEGKQPDVFVLC</sequence>
<proteinExistence type="predicted"/>
<organism evidence="1 2">
    <name type="scientific">Neophaeococcomyces mojaviensis</name>
    <dbReference type="NCBI Taxonomy" id="3383035"/>
    <lineage>
        <taxon>Eukaryota</taxon>
        <taxon>Fungi</taxon>
        <taxon>Dikarya</taxon>
        <taxon>Ascomycota</taxon>
        <taxon>Pezizomycotina</taxon>
        <taxon>Eurotiomycetes</taxon>
        <taxon>Chaetothyriomycetidae</taxon>
        <taxon>Chaetothyriales</taxon>
        <taxon>Chaetothyriales incertae sedis</taxon>
        <taxon>Neophaeococcomyces</taxon>
    </lineage>
</organism>
<accession>A0ACC3AFD7</accession>
<comment type="caution">
    <text evidence="1">The sequence shown here is derived from an EMBL/GenBank/DDBJ whole genome shotgun (WGS) entry which is preliminary data.</text>
</comment>
<reference evidence="1" key="1">
    <citation type="submission" date="2022-10" db="EMBL/GenBank/DDBJ databases">
        <title>Culturing micro-colonial fungi from biological soil crusts in the Mojave desert and describing Neophaeococcomyces mojavensis, and introducing the new genera and species Taxawa tesnikishii.</title>
        <authorList>
            <person name="Kurbessoian T."/>
            <person name="Stajich J.E."/>
        </authorList>
    </citation>
    <scope>NUCLEOTIDE SEQUENCE</scope>
    <source>
        <strain evidence="1">JES_112</strain>
    </source>
</reference>
<protein>
    <submittedName>
        <fullName evidence="1">Uncharacterized protein</fullName>
    </submittedName>
</protein>
<name>A0ACC3AFD7_9EURO</name>
<dbReference type="Proteomes" id="UP001172386">
    <property type="component" value="Unassembled WGS sequence"/>
</dbReference>
<dbReference type="EMBL" id="JAPDRQ010000023">
    <property type="protein sequence ID" value="KAJ9661387.1"/>
    <property type="molecule type" value="Genomic_DNA"/>
</dbReference>
<evidence type="ECO:0000313" key="2">
    <source>
        <dbReference type="Proteomes" id="UP001172386"/>
    </source>
</evidence>
<gene>
    <name evidence="1" type="ORF">H2198_001955</name>
</gene>